<evidence type="ECO:0000313" key="2">
    <source>
        <dbReference type="EMBL" id="ADJ46164.1"/>
    </source>
</evidence>
<keyword evidence="1" id="KW-0732">Signal</keyword>
<dbReference type="EMBL" id="CP002000">
    <property type="protein sequence ID" value="ADJ46164.1"/>
    <property type="molecule type" value="Genomic_DNA"/>
</dbReference>
<dbReference type="Proteomes" id="UP000000328">
    <property type="component" value="Chromosome"/>
</dbReference>
<feature type="signal peptide" evidence="1">
    <location>
        <begin position="1"/>
        <end position="28"/>
    </location>
</feature>
<feature type="chain" id="PRO_5002607460" description="Secreted protein" evidence="1">
    <location>
        <begin position="29"/>
        <end position="84"/>
    </location>
</feature>
<organism evidence="2 3">
    <name type="scientific">Amycolatopsis mediterranei (strain U-32)</name>
    <dbReference type="NCBI Taxonomy" id="749927"/>
    <lineage>
        <taxon>Bacteria</taxon>
        <taxon>Bacillati</taxon>
        <taxon>Actinomycetota</taxon>
        <taxon>Actinomycetes</taxon>
        <taxon>Pseudonocardiales</taxon>
        <taxon>Pseudonocardiaceae</taxon>
        <taxon>Amycolatopsis</taxon>
    </lineage>
</organism>
<dbReference type="RefSeq" id="WP_013226236.1">
    <property type="nucleotide sequence ID" value="NC_014318.1"/>
</dbReference>
<accession>A0A0H3D9E3</accession>
<name>A0A0H3D9E3_AMYMU</name>
<reference evidence="2 3" key="1">
    <citation type="journal article" date="2010" name="Cell Res.">
        <title>Complete genome sequence of the rifamycin SV-producing Amycolatopsis mediterranei U32 revealed its genetic characteristics in phylogeny and metabolism.</title>
        <authorList>
            <person name="Zhao W."/>
            <person name="Zhong Y."/>
            <person name="Yuan H."/>
            <person name="Wang J."/>
            <person name="Zheng H."/>
            <person name="Wang Y."/>
            <person name="Cen X."/>
            <person name="Xu F."/>
            <person name="Bai J."/>
            <person name="Han X."/>
            <person name="Lu G."/>
            <person name="Zhu Y."/>
            <person name="Shao Z."/>
            <person name="Yan H."/>
            <person name="Li C."/>
            <person name="Peng N."/>
            <person name="Zhang Z."/>
            <person name="Zhang Y."/>
            <person name="Lin W."/>
            <person name="Fan Y."/>
            <person name="Qin Z."/>
            <person name="Hu Y."/>
            <person name="Zhu B."/>
            <person name="Wang S."/>
            <person name="Ding X."/>
            <person name="Zhao G.P."/>
        </authorList>
    </citation>
    <scope>NUCLEOTIDE SEQUENCE [LARGE SCALE GENOMIC DNA]</scope>
    <source>
        <strain evidence="3">U-32</strain>
    </source>
</reference>
<gene>
    <name evidence="2" type="ordered locus">AMED_4393</name>
</gene>
<dbReference type="OrthoDB" id="3630422at2"/>
<dbReference type="AlphaFoldDB" id="A0A0H3D9E3"/>
<dbReference type="HOGENOM" id="CLU_2614200_0_0_11"/>
<evidence type="ECO:0000256" key="1">
    <source>
        <dbReference type="SAM" id="SignalP"/>
    </source>
</evidence>
<proteinExistence type="predicted"/>
<dbReference type="KEGG" id="amd:AMED_4393"/>
<evidence type="ECO:0008006" key="4">
    <source>
        <dbReference type="Google" id="ProtNLM"/>
    </source>
</evidence>
<dbReference type="PATRIC" id="fig|749927.5.peg.4543"/>
<protein>
    <recommendedName>
        <fullName evidence="4">Secreted protein</fullName>
    </recommendedName>
</protein>
<sequence length="84" mass="8676">MNTRIASWATAAELTVSAVVATAAPASADMVPGSSTQFYAYCAVDLLGVPVSCTQTDQAHSSHICQYLATPLGLGLDCIQRSAQ</sequence>
<dbReference type="GeneID" id="92872117"/>
<evidence type="ECO:0000313" key="3">
    <source>
        <dbReference type="Proteomes" id="UP000000328"/>
    </source>
</evidence>